<feature type="domain" description="TCP" evidence="6">
    <location>
        <begin position="84"/>
        <end position="138"/>
    </location>
</feature>
<dbReference type="GO" id="GO:0051410">
    <property type="term" value="P:detoxification of nitrogen compound"/>
    <property type="evidence" value="ECO:0007669"/>
    <property type="project" value="TreeGrafter"/>
</dbReference>
<dbReference type="GO" id="GO:0047427">
    <property type="term" value="F:cyanoalanine nitrilase activity"/>
    <property type="evidence" value="ECO:0007669"/>
    <property type="project" value="UniProtKB-EC"/>
</dbReference>
<dbReference type="AlphaFoldDB" id="A0A4Y1RT96"/>
<dbReference type="SUPFAM" id="SSF56317">
    <property type="entry name" value="Carbon-nitrogen hydrolase"/>
    <property type="match status" value="1"/>
</dbReference>
<dbReference type="PROSITE" id="PS51369">
    <property type="entry name" value="TCP"/>
    <property type="match status" value="1"/>
</dbReference>
<evidence type="ECO:0000256" key="3">
    <source>
        <dbReference type="PROSITE-ProRule" id="PRU10139"/>
    </source>
</evidence>
<name>A0A4Y1RT96_PRUDU</name>
<organism evidence="7">
    <name type="scientific">Prunus dulcis</name>
    <name type="common">Almond</name>
    <name type="synonym">Amygdalus dulcis</name>
    <dbReference type="NCBI Taxonomy" id="3755"/>
    <lineage>
        <taxon>Eukaryota</taxon>
        <taxon>Viridiplantae</taxon>
        <taxon>Streptophyta</taxon>
        <taxon>Embryophyta</taxon>
        <taxon>Tracheophyta</taxon>
        <taxon>Spermatophyta</taxon>
        <taxon>Magnoliopsida</taxon>
        <taxon>eudicotyledons</taxon>
        <taxon>Gunneridae</taxon>
        <taxon>Pentapetalae</taxon>
        <taxon>rosids</taxon>
        <taxon>fabids</taxon>
        <taxon>Rosales</taxon>
        <taxon>Rosaceae</taxon>
        <taxon>Amygdaloideae</taxon>
        <taxon>Amygdaleae</taxon>
        <taxon>Prunus</taxon>
    </lineage>
</organism>
<feature type="region of interest" description="Disordered" evidence="4">
    <location>
        <begin position="53"/>
        <end position="92"/>
    </location>
</feature>
<comment type="similarity">
    <text evidence="2">Belongs to the carbon-nitrogen hydrolase superfamily. Nitrilase family.</text>
</comment>
<dbReference type="Pfam" id="PF03634">
    <property type="entry name" value="TCP"/>
    <property type="match status" value="1"/>
</dbReference>
<dbReference type="InterPro" id="IPR003010">
    <property type="entry name" value="C-N_Hydrolase"/>
</dbReference>
<dbReference type="Gene3D" id="3.60.110.10">
    <property type="entry name" value="Carbon-nitrogen hydrolase"/>
    <property type="match status" value="1"/>
</dbReference>
<dbReference type="Pfam" id="PF00795">
    <property type="entry name" value="CN_hydrolase"/>
    <property type="match status" value="1"/>
</dbReference>
<accession>A0A4Y1RT96</accession>
<proteinExistence type="inferred from homology"/>
<sequence>MSLEQRKGQTLYYLNLPKGQREKQSSCPLPISPTTTKSTEKIQMEINQTLPSNTLAITDPPENPSSQTQPPPQQEQQQLKRRRYIDKHSTVNGRHRRVRIPVTCCPGIFRLTQELGHGSDGDTIQWLLSQVRPELVLPPQSNNRTRRLPPDPVPQPNCRYPGAAEDGLDHKAVARLPSVTVRATVVQASTVFFDTPATLDKAERLVAGAAAYGSQLVVFPEAFVGGYPRGLMFDSATATLSPEEKQAFEKYYASAIDVPGQIPSTEDEVSFECGPEVDRLAKIASKYKVHLVMGVVERVGFYLCSTVLFFDSFGQCLGKHPKLLPLASESPVWCSGAKLPLSVYDTEIGRIGGLVCWDNRMPDLRTQLYAKGIELYCAPTAEAREIWRSSMTHIALEGGCFVLSANQFCRRKDYPLPLECVSGDSNDATSLDIICAGGSVIVSPSGTILAGPNYQGESLISADLEIARAKLEFGGVGLGHNAGPNAVGWRRTSIPNPDLFAATVKTEVSDHANVLYA</sequence>
<dbReference type="CDD" id="cd07564">
    <property type="entry name" value="nitrilases_CHs"/>
    <property type="match status" value="1"/>
</dbReference>
<dbReference type="PROSITE" id="PS00920">
    <property type="entry name" value="NITRIL_CHT_1"/>
    <property type="match status" value="1"/>
</dbReference>
<dbReference type="PANTHER" id="PTHR46044">
    <property type="entry name" value="NITRILASE"/>
    <property type="match status" value="1"/>
</dbReference>
<feature type="active site" description="Proton acceptor" evidence="3">
    <location>
        <position position="221"/>
    </location>
</feature>
<evidence type="ECO:0000313" key="7">
    <source>
        <dbReference type="EMBL" id="BBH07594.1"/>
    </source>
</evidence>
<dbReference type="InterPro" id="IPR036526">
    <property type="entry name" value="C-N_Hydrolase_sf"/>
</dbReference>
<dbReference type="InterPro" id="IPR017887">
    <property type="entry name" value="TF_TCP_subgr"/>
</dbReference>
<gene>
    <name evidence="7" type="ORF">Prudu_019573</name>
</gene>
<dbReference type="InterPro" id="IPR044149">
    <property type="entry name" value="Nitrilases_CHs"/>
</dbReference>
<reference evidence="7" key="1">
    <citation type="journal article" date="2019" name="Science">
        <title>Mutation of a bHLH transcription factor allowed almond domestication.</title>
        <authorList>
            <person name="Sanchez-Perez R."/>
            <person name="Pavan S."/>
            <person name="Mazzeo R."/>
            <person name="Moldovan C."/>
            <person name="Aiese Cigliano R."/>
            <person name="Del Cueto J."/>
            <person name="Ricciardi F."/>
            <person name="Lotti C."/>
            <person name="Ricciardi L."/>
            <person name="Dicenta F."/>
            <person name="Lopez-Marques R.L."/>
            <person name="Lindberg Moller B."/>
        </authorList>
    </citation>
    <scope>NUCLEOTIDE SEQUENCE</scope>
</reference>
<dbReference type="InterPro" id="IPR000132">
    <property type="entry name" value="Nitrilase/CN_hydratase_CS"/>
</dbReference>
<dbReference type="GO" id="GO:0018822">
    <property type="term" value="F:nitrile hydratase activity"/>
    <property type="evidence" value="ECO:0007669"/>
    <property type="project" value="TreeGrafter"/>
</dbReference>
<protein>
    <submittedName>
        <fullName evidence="7">Nitrilase 4</fullName>
    </submittedName>
</protein>
<evidence type="ECO:0000256" key="4">
    <source>
        <dbReference type="SAM" id="MobiDB-lite"/>
    </source>
</evidence>
<evidence type="ECO:0000256" key="1">
    <source>
        <dbReference type="ARBA" id="ARBA00000322"/>
    </source>
</evidence>
<evidence type="ECO:0000256" key="2">
    <source>
        <dbReference type="ARBA" id="ARBA00008129"/>
    </source>
</evidence>
<dbReference type="PROSITE" id="PS50263">
    <property type="entry name" value="CN_HYDROLASE"/>
    <property type="match status" value="1"/>
</dbReference>
<dbReference type="EMBL" id="AP019303">
    <property type="protein sequence ID" value="BBH07594.1"/>
    <property type="molecule type" value="Genomic_DNA"/>
</dbReference>
<dbReference type="PANTHER" id="PTHR46044:SF8">
    <property type="entry name" value="BIFUNCTIONAL NITRILASE_NITRILE HYDRATASE NIT4B"/>
    <property type="match status" value="1"/>
</dbReference>
<feature type="region of interest" description="Disordered" evidence="4">
    <location>
        <begin position="15"/>
        <end position="40"/>
    </location>
</feature>
<evidence type="ECO:0000259" key="5">
    <source>
        <dbReference type="PROSITE" id="PS50263"/>
    </source>
</evidence>
<comment type="catalytic activity">
    <reaction evidence="1">
        <text>3-cyano-L-alanine + 2 H2O = L-aspartate + NH4(+)</text>
        <dbReference type="Rhea" id="RHEA:11188"/>
        <dbReference type="ChEBI" id="CHEBI:15377"/>
        <dbReference type="ChEBI" id="CHEBI:28938"/>
        <dbReference type="ChEBI" id="CHEBI:29991"/>
        <dbReference type="ChEBI" id="CHEBI:77860"/>
        <dbReference type="EC" id="3.5.5.4"/>
    </reaction>
</comment>
<evidence type="ECO:0000259" key="6">
    <source>
        <dbReference type="PROSITE" id="PS51369"/>
    </source>
</evidence>
<feature type="domain" description="CN hydrolase" evidence="5">
    <location>
        <begin position="181"/>
        <end position="466"/>
    </location>
</feature>